<keyword evidence="1" id="KW-0472">Membrane</keyword>
<evidence type="ECO:0000313" key="2">
    <source>
        <dbReference type="EMBL" id="KRY40859.1"/>
    </source>
</evidence>
<keyword evidence="1" id="KW-0812">Transmembrane</keyword>
<organism evidence="2 3">
    <name type="scientific">Trichinella spiralis</name>
    <name type="common">Trichina worm</name>
    <dbReference type="NCBI Taxonomy" id="6334"/>
    <lineage>
        <taxon>Eukaryota</taxon>
        <taxon>Metazoa</taxon>
        <taxon>Ecdysozoa</taxon>
        <taxon>Nematoda</taxon>
        <taxon>Enoplea</taxon>
        <taxon>Dorylaimia</taxon>
        <taxon>Trichinellida</taxon>
        <taxon>Trichinellidae</taxon>
        <taxon>Trichinella</taxon>
    </lineage>
</organism>
<protein>
    <submittedName>
        <fullName evidence="2">Uncharacterized protein</fullName>
    </submittedName>
</protein>
<evidence type="ECO:0000256" key="1">
    <source>
        <dbReference type="SAM" id="Phobius"/>
    </source>
</evidence>
<sequence>MIGGLDWLVASSPSHSNERDERCKKYSGPNSQICTHANIERDVNGHWAGCGGRLRTVGEHDFVRRRRSNAQVDLQSTGNHGAQCAGSADLLLQMDLAVAFAFVAAREPTPAHFADERLLAGVGPYVGGQVVTATERPQTYPTLERLLAGVDAHVTGQFVASRKAPVAAFHRALVRSLVVGRLARLGSRRLAGGDHVPRAVVDYWTTAVRRRIRLSHFVISIAAAAAAATGVGSVKWNWHTRR</sequence>
<dbReference type="Proteomes" id="UP000054776">
    <property type="component" value="Unassembled WGS sequence"/>
</dbReference>
<evidence type="ECO:0000313" key="3">
    <source>
        <dbReference type="Proteomes" id="UP000054776"/>
    </source>
</evidence>
<keyword evidence="1" id="KW-1133">Transmembrane helix</keyword>
<feature type="transmembrane region" description="Helical" evidence="1">
    <location>
        <begin position="217"/>
        <end position="238"/>
    </location>
</feature>
<gene>
    <name evidence="2" type="ORF">T01_1724</name>
</gene>
<name>A0A0V1BUH0_TRISP</name>
<keyword evidence="3" id="KW-1185">Reference proteome</keyword>
<reference evidence="2 3" key="1">
    <citation type="submission" date="2015-01" db="EMBL/GenBank/DDBJ databases">
        <title>Evolution of Trichinella species and genotypes.</title>
        <authorList>
            <person name="Korhonen P.K."/>
            <person name="Edoardo P."/>
            <person name="Giuseppe L.R."/>
            <person name="Gasser R.B."/>
        </authorList>
    </citation>
    <scope>NUCLEOTIDE SEQUENCE [LARGE SCALE GENOMIC DNA]</scope>
    <source>
        <strain evidence="2">ISS3</strain>
    </source>
</reference>
<dbReference type="EMBL" id="JYDH01000011">
    <property type="protein sequence ID" value="KRY40859.1"/>
    <property type="molecule type" value="Genomic_DNA"/>
</dbReference>
<accession>A0A0V1BUH0</accession>
<dbReference type="InParanoid" id="A0A0V1BUH0"/>
<proteinExistence type="predicted"/>
<comment type="caution">
    <text evidence="2">The sequence shown here is derived from an EMBL/GenBank/DDBJ whole genome shotgun (WGS) entry which is preliminary data.</text>
</comment>
<dbReference type="AlphaFoldDB" id="A0A0V1BUH0"/>